<evidence type="ECO:0000313" key="2">
    <source>
        <dbReference type="Proteomes" id="UP000231070"/>
    </source>
</evidence>
<proteinExistence type="predicted"/>
<dbReference type="Proteomes" id="UP000231070">
    <property type="component" value="Unassembled WGS sequence"/>
</dbReference>
<dbReference type="InterPro" id="IPR014582">
    <property type="entry name" value="UCP033535_lipo"/>
</dbReference>
<gene>
    <name evidence="1" type="ORF">CJ014_08820</name>
</gene>
<name>A0A2G9WZ29_9HYPH</name>
<dbReference type="OrthoDB" id="156515at2"/>
<accession>A0A2G9WZ29</accession>
<protein>
    <recommendedName>
        <fullName evidence="3">DUF2291 domain-containing protein</fullName>
    </recommendedName>
</protein>
<comment type="caution">
    <text evidence="1">The sequence shown here is derived from an EMBL/GenBank/DDBJ whole genome shotgun (WGS) entry which is preliminary data.</text>
</comment>
<evidence type="ECO:0000313" key="1">
    <source>
        <dbReference type="EMBL" id="PIO99988.1"/>
    </source>
</evidence>
<sequence>MTLGRTSMPDHAESRRPIACAADNRPSAATGGRGGATFSRRLVVAGLLAVAMAGCKILPIASEDEAAQQRFNGVDYVNKLWDTDVIPVVRDKAFPIETVLAAIEGGLDKAGSEFGHRPAEEGSPWSFVVKGTAVIKEKNTTSRAGTVLIDVMTPKGAVPVTIQIGPVIKGNSLRDAMPFINFQNFTNQLEFAEVGRAFNGRVVSELKTAVDALAPGQTIAYSGTFSLNSATDKILLTPVLIGPAGGGA</sequence>
<dbReference type="AlphaFoldDB" id="A0A2G9WZ29"/>
<dbReference type="EMBL" id="NQVN01000003">
    <property type="protein sequence ID" value="PIO99988.1"/>
    <property type="molecule type" value="Genomic_DNA"/>
</dbReference>
<dbReference type="Pfam" id="PF10054">
    <property type="entry name" value="DUF2291"/>
    <property type="match status" value="1"/>
</dbReference>
<reference evidence="1 2" key="1">
    <citation type="submission" date="2017-08" db="EMBL/GenBank/DDBJ databases">
        <title>Pleomorphomonas carboxidotrophicus sp. nov., a new mesophilic hydrogenogenic carboxidotroph.</title>
        <authorList>
            <person name="Esquivel-Elizondo S."/>
            <person name="Krajmalnik-Brown R."/>
            <person name="Maldonado J."/>
        </authorList>
    </citation>
    <scope>NUCLEOTIDE SEQUENCE [LARGE SCALE GENOMIC DNA]</scope>
    <source>
        <strain evidence="1 2">SVCO-16</strain>
    </source>
</reference>
<organism evidence="1 2">
    <name type="scientific">Pleomorphomonas carboxyditropha</name>
    <dbReference type="NCBI Taxonomy" id="2023338"/>
    <lineage>
        <taxon>Bacteria</taxon>
        <taxon>Pseudomonadati</taxon>
        <taxon>Pseudomonadota</taxon>
        <taxon>Alphaproteobacteria</taxon>
        <taxon>Hyphomicrobiales</taxon>
        <taxon>Pleomorphomonadaceae</taxon>
        <taxon>Pleomorphomonas</taxon>
    </lineage>
</organism>
<dbReference type="SUPFAM" id="SSF141318">
    <property type="entry name" value="TM0957-like"/>
    <property type="match status" value="1"/>
</dbReference>
<evidence type="ECO:0008006" key="3">
    <source>
        <dbReference type="Google" id="ProtNLM"/>
    </source>
</evidence>
<keyword evidence="2" id="KW-1185">Reference proteome</keyword>
<dbReference type="InterPro" id="IPR036215">
    <property type="entry name" value="TM0957-like_sf"/>
</dbReference>